<evidence type="ECO:0000313" key="4">
    <source>
        <dbReference type="Proteomes" id="UP000799429"/>
    </source>
</evidence>
<evidence type="ECO:0000313" key="3">
    <source>
        <dbReference type="EMBL" id="KAF2837292.1"/>
    </source>
</evidence>
<dbReference type="OrthoDB" id="674604at2759"/>
<dbReference type="PANTHER" id="PTHR10622">
    <property type="entry name" value="HET DOMAIN-CONTAINING PROTEIN"/>
    <property type="match status" value="1"/>
</dbReference>
<feature type="domain" description="Heterokaryon incompatibility" evidence="2">
    <location>
        <begin position="46"/>
        <end position="97"/>
    </location>
</feature>
<organism evidence="3 4">
    <name type="scientific">Patellaria atrata CBS 101060</name>
    <dbReference type="NCBI Taxonomy" id="1346257"/>
    <lineage>
        <taxon>Eukaryota</taxon>
        <taxon>Fungi</taxon>
        <taxon>Dikarya</taxon>
        <taxon>Ascomycota</taxon>
        <taxon>Pezizomycotina</taxon>
        <taxon>Dothideomycetes</taxon>
        <taxon>Dothideomycetes incertae sedis</taxon>
        <taxon>Patellariales</taxon>
        <taxon>Patellariaceae</taxon>
        <taxon>Patellaria</taxon>
    </lineage>
</organism>
<sequence>MRLLERLSNGEFSLTENLFKEIPVYAILSYTWGNDDQEIRFCGEQAARDGLGYFWIDTCCIDKSDNNELQEAINSMFRWYCEAARCYVYLSDVSINERIENKGARLGDKKSLEKQLGKITGVPIDALRGNGLSSFSVEDRISWADNRQTKREEDMAYSLMGIFEIHIPLIYGEGEENAFTRLSDAIEKSSNNTHRLHRTKDQTNRPRVRNNNQVKGMEIQGTLQAG</sequence>
<proteinExistence type="predicted"/>
<dbReference type="InterPro" id="IPR010730">
    <property type="entry name" value="HET"/>
</dbReference>
<protein>
    <recommendedName>
        <fullName evidence="2">Heterokaryon incompatibility domain-containing protein</fullName>
    </recommendedName>
</protein>
<dbReference type="AlphaFoldDB" id="A0A9P4S8N0"/>
<dbReference type="PANTHER" id="PTHR10622:SF11">
    <property type="entry name" value="HET-DOMAIN-CONTAINING PROTEIN"/>
    <property type="match status" value="1"/>
</dbReference>
<evidence type="ECO:0000256" key="1">
    <source>
        <dbReference type="SAM" id="MobiDB-lite"/>
    </source>
</evidence>
<dbReference type="Proteomes" id="UP000799429">
    <property type="component" value="Unassembled WGS sequence"/>
</dbReference>
<reference evidence="3" key="1">
    <citation type="journal article" date="2020" name="Stud. Mycol.">
        <title>101 Dothideomycetes genomes: a test case for predicting lifestyles and emergence of pathogens.</title>
        <authorList>
            <person name="Haridas S."/>
            <person name="Albert R."/>
            <person name="Binder M."/>
            <person name="Bloem J."/>
            <person name="Labutti K."/>
            <person name="Salamov A."/>
            <person name="Andreopoulos B."/>
            <person name="Baker S."/>
            <person name="Barry K."/>
            <person name="Bills G."/>
            <person name="Bluhm B."/>
            <person name="Cannon C."/>
            <person name="Castanera R."/>
            <person name="Culley D."/>
            <person name="Daum C."/>
            <person name="Ezra D."/>
            <person name="Gonzalez J."/>
            <person name="Henrissat B."/>
            <person name="Kuo A."/>
            <person name="Liang C."/>
            <person name="Lipzen A."/>
            <person name="Lutzoni F."/>
            <person name="Magnuson J."/>
            <person name="Mondo S."/>
            <person name="Nolan M."/>
            <person name="Ohm R."/>
            <person name="Pangilinan J."/>
            <person name="Park H.-J."/>
            <person name="Ramirez L."/>
            <person name="Alfaro M."/>
            <person name="Sun H."/>
            <person name="Tritt A."/>
            <person name="Yoshinaga Y."/>
            <person name="Zwiers L.-H."/>
            <person name="Turgeon B."/>
            <person name="Goodwin S."/>
            <person name="Spatafora J."/>
            <person name="Crous P."/>
            <person name="Grigoriev I."/>
        </authorList>
    </citation>
    <scope>NUCLEOTIDE SEQUENCE</scope>
    <source>
        <strain evidence="3">CBS 101060</strain>
    </source>
</reference>
<feature type="region of interest" description="Disordered" evidence="1">
    <location>
        <begin position="189"/>
        <end position="226"/>
    </location>
</feature>
<evidence type="ECO:0000259" key="2">
    <source>
        <dbReference type="Pfam" id="PF06985"/>
    </source>
</evidence>
<name>A0A9P4S8N0_9PEZI</name>
<keyword evidence="4" id="KW-1185">Reference proteome</keyword>
<gene>
    <name evidence="3" type="ORF">M501DRAFT_1006787</name>
</gene>
<dbReference type="EMBL" id="MU006100">
    <property type="protein sequence ID" value="KAF2837292.1"/>
    <property type="molecule type" value="Genomic_DNA"/>
</dbReference>
<accession>A0A9P4S8N0</accession>
<comment type="caution">
    <text evidence="3">The sequence shown here is derived from an EMBL/GenBank/DDBJ whole genome shotgun (WGS) entry which is preliminary data.</text>
</comment>
<dbReference type="Pfam" id="PF06985">
    <property type="entry name" value="HET"/>
    <property type="match status" value="1"/>
</dbReference>